<sequence length="457" mass="52178">MTYALFGLPIPESSSILRSSSWLPLQGRSRSTELSPSFDCFTVNTTSTSHDLPGPPSSSWWFGNFREAQATENAIFYKRWVGEYGPTMRFKFLLNTSRLYTTVDPKALSHILNGHIYGKPELTIWNMNRISGPGLFTVENERHKNPAFGPSELRDLTKTFVEKSDETKDIWISEIEAQGNVARIDAMTWLSRLTLDVIGITGFNHNFHALNMDSEVNELHEAFSTVFSYAFTVTSWMIVQGVIPALRLLPNARWPCISAFIKATDIWHARDLLSLLVHSNMSTDLPEDQRMSDEEVRYPPSLLLAMKQYRQQPVHKESMTMEELNSLPYLDSVVRECLRFHAPVPYTARAAVADDILPLSTPFTDKNGNICNELRPERWEKLPEACSRACIGYRFSDYRDKCHPLLACKVFEFDLPVRSEEIATRTSLVQRPYVSSEMESTQMAQWITMDMSMESNG</sequence>
<dbReference type="OrthoDB" id="1470350at2759"/>
<evidence type="ECO:0000256" key="4">
    <source>
        <dbReference type="ARBA" id="ARBA00010617"/>
    </source>
</evidence>
<dbReference type="InterPro" id="IPR050121">
    <property type="entry name" value="Cytochrome_P450_monoxygenase"/>
</dbReference>
<evidence type="ECO:0000256" key="12">
    <source>
        <dbReference type="ARBA" id="ARBA00023136"/>
    </source>
</evidence>
<dbReference type="GO" id="GO:0016705">
    <property type="term" value="F:oxidoreductase activity, acting on paired donors, with incorporation or reduction of molecular oxygen"/>
    <property type="evidence" value="ECO:0007669"/>
    <property type="project" value="InterPro"/>
</dbReference>
<keyword evidence="9" id="KW-0560">Oxidoreductase</keyword>
<keyword evidence="12" id="KW-0472">Membrane</keyword>
<accession>A0A6A4HSC8</accession>
<comment type="cofactor">
    <cofactor evidence="1">
        <name>heme</name>
        <dbReference type="ChEBI" id="CHEBI:30413"/>
    </cofactor>
</comment>
<evidence type="ECO:0000256" key="1">
    <source>
        <dbReference type="ARBA" id="ARBA00001971"/>
    </source>
</evidence>
<gene>
    <name evidence="13" type="ORF">BT96DRAFT_991569</name>
</gene>
<proteinExistence type="inferred from homology"/>
<dbReference type="PANTHER" id="PTHR24305">
    <property type="entry name" value="CYTOCHROME P450"/>
    <property type="match status" value="1"/>
</dbReference>
<dbReference type="GO" id="GO:0004497">
    <property type="term" value="F:monooxygenase activity"/>
    <property type="evidence" value="ECO:0007669"/>
    <property type="project" value="UniProtKB-KW"/>
</dbReference>
<evidence type="ECO:0000256" key="5">
    <source>
        <dbReference type="ARBA" id="ARBA00022617"/>
    </source>
</evidence>
<keyword evidence="11" id="KW-0503">Monooxygenase</keyword>
<organism evidence="13 14">
    <name type="scientific">Gymnopus androsaceus JB14</name>
    <dbReference type="NCBI Taxonomy" id="1447944"/>
    <lineage>
        <taxon>Eukaryota</taxon>
        <taxon>Fungi</taxon>
        <taxon>Dikarya</taxon>
        <taxon>Basidiomycota</taxon>
        <taxon>Agaricomycotina</taxon>
        <taxon>Agaricomycetes</taxon>
        <taxon>Agaricomycetidae</taxon>
        <taxon>Agaricales</taxon>
        <taxon>Marasmiineae</taxon>
        <taxon>Omphalotaceae</taxon>
        <taxon>Gymnopus</taxon>
    </lineage>
</organism>
<reference evidence="13" key="1">
    <citation type="journal article" date="2019" name="Environ. Microbiol.">
        <title>Fungal ecological strategies reflected in gene transcription - a case study of two litter decomposers.</title>
        <authorList>
            <person name="Barbi F."/>
            <person name="Kohler A."/>
            <person name="Barry K."/>
            <person name="Baskaran P."/>
            <person name="Daum C."/>
            <person name="Fauchery L."/>
            <person name="Ihrmark K."/>
            <person name="Kuo A."/>
            <person name="LaButti K."/>
            <person name="Lipzen A."/>
            <person name="Morin E."/>
            <person name="Grigoriev I.V."/>
            <person name="Henrissat B."/>
            <person name="Lindahl B."/>
            <person name="Martin F."/>
        </authorList>
    </citation>
    <scope>NUCLEOTIDE SEQUENCE</scope>
    <source>
        <strain evidence="13">JB14</strain>
    </source>
</reference>
<comment type="similarity">
    <text evidence="4">Belongs to the cytochrome P450 family.</text>
</comment>
<dbReference type="InterPro" id="IPR001128">
    <property type="entry name" value="Cyt_P450"/>
</dbReference>
<evidence type="ECO:0000256" key="9">
    <source>
        <dbReference type="ARBA" id="ARBA00023002"/>
    </source>
</evidence>
<protein>
    <submittedName>
        <fullName evidence="13">Cytochrome P450</fullName>
    </submittedName>
</protein>
<evidence type="ECO:0000256" key="8">
    <source>
        <dbReference type="ARBA" id="ARBA00022989"/>
    </source>
</evidence>
<dbReference type="PANTHER" id="PTHR24305:SF166">
    <property type="entry name" value="CYTOCHROME P450 12A4, MITOCHONDRIAL-RELATED"/>
    <property type="match status" value="1"/>
</dbReference>
<dbReference type="SUPFAM" id="SSF48264">
    <property type="entry name" value="Cytochrome P450"/>
    <property type="match status" value="1"/>
</dbReference>
<keyword evidence="7" id="KW-0479">Metal-binding</keyword>
<dbReference type="GO" id="GO:0020037">
    <property type="term" value="F:heme binding"/>
    <property type="evidence" value="ECO:0007669"/>
    <property type="project" value="InterPro"/>
</dbReference>
<dbReference type="InterPro" id="IPR036396">
    <property type="entry name" value="Cyt_P450_sf"/>
</dbReference>
<keyword evidence="14" id="KW-1185">Reference proteome</keyword>
<dbReference type="GO" id="GO:0005506">
    <property type="term" value="F:iron ion binding"/>
    <property type="evidence" value="ECO:0007669"/>
    <property type="project" value="InterPro"/>
</dbReference>
<dbReference type="GO" id="GO:0016020">
    <property type="term" value="C:membrane"/>
    <property type="evidence" value="ECO:0007669"/>
    <property type="project" value="UniProtKB-SubCell"/>
</dbReference>
<comment type="pathway">
    <text evidence="3">Secondary metabolite biosynthesis; terpenoid biosynthesis.</text>
</comment>
<evidence type="ECO:0000256" key="7">
    <source>
        <dbReference type="ARBA" id="ARBA00022723"/>
    </source>
</evidence>
<name>A0A6A4HSC8_9AGAR</name>
<evidence type="ECO:0000256" key="11">
    <source>
        <dbReference type="ARBA" id="ARBA00023033"/>
    </source>
</evidence>
<keyword evidence="10" id="KW-0408">Iron</keyword>
<dbReference type="AlphaFoldDB" id="A0A6A4HSC8"/>
<evidence type="ECO:0000313" key="13">
    <source>
        <dbReference type="EMBL" id="KAE9402062.1"/>
    </source>
</evidence>
<evidence type="ECO:0000256" key="2">
    <source>
        <dbReference type="ARBA" id="ARBA00004370"/>
    </source>
</evidence>
<evidence type="ECO:0000256" key="6">
    <source>
        <dbReference type="ARBA" id="ARBA00022692"/>
    </source>
</evidence>
<evidence type="ECO:0000256" key="10">
    <source>
        <dbReference type="ARBA" id="ARBA00023004"/>
    </source>
</evidence>
<dbReference type="EMBL" id="ML769439">
    <property type="protein sequence ID" value="KAE9402062.1"/>
    <property type="molecule type" value="Genomic_DNA"/>
</dbReference>
<evidence type="ECO:0000313" key="14">
    <source>
        <dbReference type="Proteomes" id="UP000799118"/>
    </source>
</evidence>
<keyword evidence="5" id="KW-0349">Heme</keyword>
<dbReference type="Gene3D" id="1.10.630.10">
    <property type="entry name" value="Cytochrome P450"/>
    <property type="match status" value="2"/>
</dbReference>
<keyword evidence="8" id="KW-1133">Transmembrane helix</keyword>
<comment type="subcellular location">
    <subcellularLocation>
        <location evidence="2">Membrane</location>
    </subcellularLocation>
</comment>
<keyword evidence="6" id="KW-0812">Transmembrane</keyword>
<dbReference type="Pfam" id="PF00067">
    <property type="entry name" value="p450"/>
    <property type="match status" value="2"/>
</dbReference>
<evidence type="ECO:0000256" key="3">
    <source>
        <dbReference type="ARBA" id="ARBA00004721"/>
    </source>
</evidence>
<dbReference type="Proteomes" id="UP000799118">
    <property type="component" value="Unassembled WGS sequence"/>
</dbReference>